<dbReference type="Proteomes" id="UP000540656">
    <property type="component" value="Unassembled WGS sequence"/>
</dbReference>
<accession>A0A7Y9S4S5</accession>
<dbReference type="GO" id="GO:0000166">
    <property type="term" value="F:nucleotide binding"/>
    <property type="evidence" value="ECO:0007669"/>
    <property type="project" value="UniProtKB-KW"/>
</dbReference>
<organism evidence="4 5">
    <name type="scientific">Nocardioides daedukensis</name>
    <dbReference type="NCBI Taxonomy" id="634462"/>
    <lineage>
        <taxon>Bacteria</taxon>
        <taxon>Bacillati</taxon>
        <taxon>Actinomycetota</taxon>
        <taxon>Actinomycetes</taxon>
        <taxon>Propionibacteriales</taxon>
        <taxon>Nocardioidaceae</taxon>
        <taxon>Nocardioides</taxon>
    </lineage>
</organism>
<dbReference type="InterPro" id="IPR016155">
    <property type="entry name" value="Mopterin_synth/thiamin_S_b"/>
</dbReference>
<evidence type="ECO:0000313" key="4">
    <source>
        <dbReference type="EMBL" id="NYG59724.1"/>
    </source>
</evidence>
<sequence length="95" mass="10367">MSPQNVEQPDQETQVVVRYWAAARAVTGVNEDHFDGPLTLTELRGRILERHPGAERVIGICSMLVDDEPAGSLDPDTVRVRPGQSVEFLPPFAGG</sequence>
<evidence type="ECO:0000313" key="5">
    <source>
        <dbReference type="Proteomes" id="UP000540656"/>
    </source>
</evidence>
<dbReference type="RefSeq" id="WP_179502740.1">
    <property type="nucleotide sequence ID" value="NZ_JACCAA010000001.1"/>
</dbReference>
<dbReference type="InterPro" id="IPR003749">
    <property type="entry name" value="ThiS/MoaD-like"/>
</dbReference>
<reference evidence="4 5" key="1">
    <citation type="submission" date="2020-07" db="EMBL/GenBank/DDBJ databases">
        <title>Sequencing the genomes of 1000 actinobacteria strains.</title>
        <authorList>
            <person name="Klenk H.-P."/>
        </authorList>
    </citation>
    <scope>NUCLEOTIDE SEQUENCE [LARGE SCALE GENOMIC DNA]</scope>
    <source>
        <strain evidence="4 5">DSM 23819</strain>
    </source>
</reference>
<dbReference type="GO" id="GO:0006777">
    <property type="term" value="P:Mo-molybdopterin cofactor biosynthetic process"/>
    <property type="evidence" value="ECO:0007669"/>
    <property type="project" value="InterPro"/>
</dbReference>
<dbReference type="AlphaFoldDB" id="A0A7Y9S4S5"/>
<dbReference type="EMBL" id="JACCAA010000001">
    <property type="protein sequence ID" value="NYG59724.1"/>
    <property type="molecule type" value="Genomic_DNA"/>
</dbReference>
<comment type="caution">
    <text evidence="4">The sequence shown here is derived from an EMBL/GenBank/DDBJ whole genome shotgun (WGS) entry which is preliminary data.</text>
</comment>
<evidence type="ECO:0000256" key="1">
    <source>
        <dbReference type="ARBA" id="ARBA00022741"/>
    </source>
</evidence>
<dbReference type="PANTHER" id="PTHR33359:SF1">
    <property type="entry name" value="MOLYBDOPTERIN SYNTHASE SULFUR CARRIER SUBUNIT"/>
    <property type="match status" value="1"/>
</dbReference>
<gene>
    <name evidence="4" type="ORF">BJ980_002647</name>
</gene>
<evidence type="ECO:0000256" key="2">
    <source>
        <dbReference type="ARBA" id="ARBA00024200"/>
    </source>
</evidence>
<dbReference type="PANTHER" id="PTHR33359">
    <property type="entry name" value="MOLYBDOPTERIN SYNTHASE SULFUR CARRIER SUBUNIT"/>
    <property type="match status" value="1"/>
</dbReference>
<dbReference type="InterPro" id="IPR012675">
    <property type="entry name" value="Beta-grasp_dom_sf"/>
</dbReference>
<keyword evidence="5" id="KW-1185">Reference proteome</keyword>
<protein>
    <recommendedName>
        <fullName evidence="3">Molybdopterin synthase sulfur carrier subunit</fullName>
    </recommendedName>
</protein>
<proteinExistence type="inferred from homology"/>
<dbReference type="Gene3D" id="3.10.20.30">
    <property type="match status" value="1"/>
</dbReference>
<dbReference type="InterPro" id="IPR044672">
    <property type="entry name" value="MOCS2A"/>
</dbReference>
<dbReference type="SUPFAM" id="SSF54285">
    <property type="entry name" value="MoaD/ThiS"/>
    <property type="match status" value="1"/>
</dbReference>
<dbReference type="GO" id="GO:1990133">
    <property type="term" value="C:molybdopterin adenylyltransferase complex"/>
    <property type="evidence" value="ECO:0007669"/>
    <property type="project" value="TreeGrafter"/>
</dbReference>
<dbReference type="Pfam" id="PF02597">
    <property type="entry name" value="ThiS"/>
    <property type="match status" value="1"/>
</dbReference>
<evidence type="ECO:0000256" key="3">
    <source>
        <dbReference type="ARBA" id="ARBA00024247"/>
    </source>
</evidence>
<comment type="similarity">
    <text evidence="2">Belongs to the MoaD family.</text>
</comment>
<dbReference type="CDD" id="cd17040">
    <property type="entry name" value="Ubl_MoaD_like"/>
    <property type="match status" value="1"/>
</dbReference>
<keyword evidence="1" id="KW-0547">Nucleotide-binding</keyword>
<name>A0A7Y9S4S5_9ACTN</name>